<sequence>MGTAKASGNEGVASSRQLSQPEIEVTVWDGDEEQVVSGKKQRKPIGKRSRRATSSPSTSTSFQRHEKIASLKGLWNKKLKGRLRTQQKLNDEATRRLRTTELMLFEEEGGLLTEGLEKSYAIPQADIVKEADLGTREKIFSLDLPFGPYAVDFSRNGRHMLIGGKKGSLSLLDCHTFQPLCEINVKETVRDVQILHNHTMWAAAQKKYLYIYDQQGIELHCLRDHMMTYRMDFLPYHYLLVSVGEFGELVYRDISTGQIAARHKTRRGPCDCMRQNPSNAVMHLGHIKGTVSLWTPNLGKASWTFWADPAVELLCHKGRVTSVDVYRDYMVTSGIDGSWKIWDLRTYKPLHSFQYFGSPPSSARWSQTGMLAMGFGSHVQFWKDAWSTPKPRSPYLTQHYDSKQVESLAFRPFEDLCAVGLTTGIDTIVVPQSGIANFDTFEANPYETSAQRREREIHSLLEKLQPDMITVDKSSRVGAIDSAPRAVLAEEKQREMAEKAEMKKTKKKTKQRGRNTAAKVQKKAVLQYNQKVRTLTAKRLEQAKAEQKASRSTKDDREQAFSALDRFRNREKASYS</sequence>
<dbReference type="GO" id="GO:0004812">
    <property type="term" value="F:aminoacyl-tRNA ligase activity"/>
    <property type="evidence" value="ECO:0007669"/>
    <property type="project" value="InterPro"/>
</dbReference>
<feature type="compositionally biased region" description="Basic residues" evidence="7">
    <location>
        <begin position="39"/>
        <end position="51"/>
    </location>
</feature>
<dbReference type="GO" id="GO:0006418">
    <property type="term" value="P:tRNA aminoacylation for protein translation"/>
    <property type="evidence" value="ECO:0007669"/>
    <property type="project" value="InterPro"/>
</dbReference>
<dbReference type="Pfam" id="PF08149">
    <property type="entry name" value="BING4CT"/>
    <property type="match status" value="1"/>
</dbReference>
<name>A0A0F7UZH9_TOXGV</name>
<keyword evidence="4" id="KW-0677">Repeat</keyword>
<feature type="repeat" description="WD" evidence="6">
    <location>
        <begin position="313"/>
        <end position="352"/>
    </location>
</feature>
<feature type="region of interest" description="Disordered" evidence="7">
    <location>
        <begin position="500"/>
        <end position="522"/>
    </location>
</feature>
<reference evidence="9" key="1">
    <citation type="journal article" date="2015" name="PLoS ONE">
        <title>Comprehensive Evaluation of Toxoplasma gondii VEG and Neospora caninum LIV Genomes with Tachyzoite Stage Transcriptome and Proteome Defines Novel Transcript Features.</title>
        <authorList>
            <person name="Ramaprasad A."/>
            <person name="Mourier T."/>
            <person name="Naeem R."/>
            <person name="Malas T.B."/>
            <person name="Moussa E."/>
            <person name="Panigrahi A."/>
            <person name="Vermont S.J."/>
            <person name="Otto T.D."/>
            <person name="Wastling J."/>
            <person name="Pain A."/>
        </authorList>
    </citation>
    <scope>NUCLEOTIDE SEQUENCE</scope>
    <source>
        <strain evidence="9">VEG</strain>
    </source>
</reference>
<dbReference type="FunFam" id="2.130.10.10:FF:000378">
    <property type="entry name" value="U3 small nucleolar RNA-associated protein 7"/>
    <property type="match status" value="1"/>
</dbReference>
<dbReference type="PANTHER" id="PTHR14085:SF3">
    <property type="entry name" value="WD REPEAT-CONTAINING PROTEIN 46"/>
    <property type="match status" value="1"/>
</dbReference>
<dbReference type="GO" id="GO:0005524">
    <property type="term" value="F:ATP binding"/>
    <property type="evidence" value="ECO:0007669"/>
    <property type="project" value="InterPro"/>
</dbReference>
<feature type="domain" description="BING4 C-terminal" evidence="8">
    <location>
        <begin position="394"/>
        <end position="473"/>
    </location>
</feature>
<feature type="compositionally biased region" description="Low complexity" evidence="7">
    <location>
        <begin position="52"/>
        <end position="61"/>
    </location>
</feature>
<gene>
    <name evidence="9" type="ORF">BN1205_015640</name>
</gene>
<dbReference type="InterPro" id="IPR040315">
    <property type="entry name" value="WDR46/Utp7"/>
</dbReference>
<proteinExistence type="predicted"/>
<accession>A0A0F7UZH9</accession>
<evidence type="ECO:0000259" key="8">
    <source>
        <dbReference type="SMART" id="SM01033"/>
    </source>
</evidence>
<comment type="subcellular location">
    <subcellularLocation>
        <location evidence="1">Nucleus</location>
        <location evidence="1">Nucleolus</location>
    </subcellularLocation>
</comment>
<evidence type="ECO:0000256" key="3">
    <source>
        <dbReference type="ARBA" id="ARBA00022574"/>
    </source>
</evidence>
<dbReference type="PROSITE" id="PS00678">
    <property type="entry name" value="WD_REPEATS_1"/>
    <property type="match status" value="1"/>
</dbReference>
<evidence type="ECO:0000256" key="5">
    <source>
        <dbReference type="ARBA" id="ARBA00023242"/>
    </source>
</evidence>
<dbReference type="Pfam" id="PF00400">
    <property type="entry name" value="WD40"/>
    <property type="match status" value="1"/>
</dbReference>
<dbReference type="SUPFAM" id="SSF50978">
    <property type="entry name" value="WD40 repeat-like"/>
    <property type="match status" value="1"/>
</dbReference>
<dbReference type="GO" id="GO:0000462">
    <property type="term" value="P:maturation of SSU-rRNA from tricistronic rRNA transcript (SSU-rRNA, 5.8S rRNA, LSU-rRNA)"/>
    <property type="evidence" value="ECO:0007669"/>
    <property type="project" value="TreeGrafter"/>
</dbReference>
<dbReference type="GO" id="GO:0032040">
    <property type="term" value="C:small-subunit processome"/>
    <property type="evidence" value="ECO:0007669"/>
    <property type="project" value="TreeGrafter"/>
</dbReference>
<dbReference type="InterPro" id="IPR001412">
    <property type="entry name" value="aa-tRNA-synth_I_CS"/>
</dbReference>
<evidence type="ECO:0000256" key="6">
    <source>
        <dbReference type="PROSITE-ProRule" id="PRU00221"/>
    </source>
</evidence>
<dbReference type="PANTHER" id="PTHR14085">
    <property type="entry name" value="WD-REPEAT PROTEIN BING4"/>
    <property type="match status" value="1"/>
</dbReference>
<feature type="compositionally biased region" description="Basic residues" evidence="7">
    <location>
        <begin position="504"/>
        <end position="513"/>
    </location>
</feature>
<feature type="region of interest" description="Disordered" evidence="7">
    <location>
        <begin position="541"/>
        <end position="576"/>
    </location>
</feature>
<evidence type="ECO:0000256" key="7">
    <source>
        <dbReference type="SAM" id="MobiDB-lite"/>
    </source>
</evidence>
<feature type="region of interest" description="Disordered" evidence="7">
    <location>
        <begin position="1"/>
        <end position="65"/>
    </location>
</feature>
<dbReference type="GO" id="GO:0030686">
    <property type="term" value="C:90S preribosome"/>
    <property type="evidence" value="ECO:0007669"/>
    <property type="project" value="TreeGrafter"/>
</dbReference>
<dbReference type="InterPro" id="IPR012952">
    <property type="entry name" value="BING4_C_dom"/>
</dbReference>
<evidence type="ECO:0000256" key="2">
    <source>
        <dbReference type="ARBA" id="ARBA00022552"/>
    </source>
</evidence>
<dbReference type="Gene3D" id="2.130.10.10">
    <property type="entry name" value="YVTN repeat-like/Quinoprotein amine dehydrogenase"/>
    <property type="match status" value="1"/>
</dbReference>
<evidence type="ECO:0000256" key="1">
    <source>
        <dbReference type="ARBA" id="ARBA00004604"/>
    </source>
</evidence>
<keyword evidence="2" id="KW-0698">rRNA processing</keyword>
<keyword evidence="3 6" id="KW-0853">WD repeat</keyword>
<dbReference type="SMART" id="SM01033">
    <property type="entry name" value="BING4CT"/>
    <property type="match status" value="1"/>
</dbReference>
<evidence type="ECO:0000313" key="9">
    <source>
        <dbReference type="EMBL" id="CEL75477.1"/>
    </source>
</evidence>
<dbReference type="PROSITE" id="PS00178">
    <property type="entry name" value="AA_TRNA_LIGASE_I"/>
    <property type="match status" value="1"/>
</dbReference>
<dbReference type="InterPro" id="IPR036322">
    <property type="entry name" value="WD40_repeat_dom_sf"/>
</dbReference>
<dbReference type="EMBL" id="LN714498">
    <property type="protein sequence ID" value="CEL75477.1"/>
    <property type="molecule type" value="Genomic_DNA"/>
</dbReference>
<dbReference type="PROSITE" id="PS50082">
    <property type="entry name" value="WD_REPEATS_2"/>
    <property type="match status" value="1"/>
</dbReference>
<protein>
    <submittedName>
        <fullName evidence="9">WD domain, G-beta repeat-containing protein</fullName>
    </submittedName>
</protein>
<dbReference type="InterPro" id="IPR001680">
    <property type="entry name" value="WD40_rpt"/>
</dbReference>
<dbReference type="AlphaFoldDB" id="A0A0F7UZH9"/>
<dbReference type="InterPro" id="IPR015943">
    <property type="entry name" value="WD40/YVTN_repeat-like_dom_sf"/>
</dbReference>
<dbReference type="InterPro" id="IPR019775">
    <property type="entry name" value="WD40_repeat_CS"/>
</dbReference>
<evidence type="ECO:0000256" key="4">
    <source>
        <dbReference type="ARBA" id="ARBA00022737"/>
    </source>
</evidence>
<keyword evidence="5" id="KW-0539">Nucleus</keyword>
<organism evidence="9">
    <name type="scientific">Toxoplasma gondii (strain ATCC 50861 / VEG)</name>
    <dbReference type="NCBI Taxonomy" id="432359"/>
    <lineage>
        <taxon>Eukaryota</taxon>
        <taxon>Sar</taxon>
        <taxon>Alveolata</taxon>
        <taxon>Apicomplexa</taxon>
        <taxon>Conoidasida</taxon>
        <taxon>Coccidia</taxon>
        <taxon>Eucoccidiorida</taxon>
        <taxon>Eimeriorina</taxon>
        <taxon>Sarcocystidae</taxon>
        <taxon>Toxoplasma</taxon>
    </lineage>
</organism>
<dbReference type="SMART" id="SM00320">
    <property type="entry name" value="WD40"/>
    <property type="match status" value="4"/>
</dbReference>